<dbReference type="SMART" id="SM00448">
    <property type="entry name" value="REC"/>
    <property type="match status" value="1"/>
</dbReference>
<dbReference type="InterPro" id="IPR003661">
    <property type="entry name" value="HisK_dim/P_dom"/>
</dbReference>
<evidence type="ECO:0000256" key="9">
    <source>
        <dbReference type="ARBA" id="ARBA00023015"/>
    </source>
</evidence>
<dbReference type="GO" id="GO:0043565">
    <property type="term" value="F:sequence-specific DNA binding"/>
    <property type="evidence" value="ECO:0007669"/>
    <property type="project" value="InterPro"/>
</dbReference>
<dbReference type="Gene3D" id="3.30.565.10">
    <property type="entry name" value="Histidine kinase-like ATPase, C-terminal domain"/>
    <property type="match status" value="1"/>
</dbReference>
<dbReference type="EMBL" id="ABQC02000025">
    <property type="protein sequence ID" value="EDY93618.1"/>
    <property type="molecule type" value="Genomic_DNA"/>
</dbReference>
<evidence type="ECO:0000256" key="6">
    <source>
        <dbReference type="ARBA" id="ARBA00022777"/>
    </source>
</evidence>
<dbReference type="SMART" id="SM00388">
    <property type="entry name" value="HisKA"/>
    <property type="match status" value="1"/>
</dbReference>
<dbReference type="GO" id="GO:0003700">
    <property type="term" value="F:DNA-binding transcription factor activity"/>
    <property type="evidence" value="ECO:0007669"/>
    <property type="project" value="InterPro"/>
</dbReference>
<feature type="transmembrane region" description="Helical" evidence="14">
    <location>
        <begin position="96"/>
        <end position="116"/>
    </location>
</feature>
<dbReference type="SMART" id="SM00342">
    <property type="entry name" value="HTH_ARAC"/>
    <property type="match status" value="1"/>
</dbReference>
<dbReference type="SUPFAM" id="SSF55874">
    <property type="entry name" value="ATPase domain of HSP90 chaperone/DNA topoisomerase II/histidine kinase"/>
    <property type="match status" value="1"/>
</dbReference>
<dbReference type="Pfam" id="PF12833">
    <property type="entry name" value="HTH_18"/>
    <property type="match status" value="1"/>
</dbReference>
<keyword evidence="6 18" id="KW-0418">Kinase</keyword>
<dbReference type="InterPro" id="IPR036890">
    <property type="entry name" value="HATPase_C_sf"/>
</dbReference>
<keyword evidence="8" id="KW-0902">Two-component regulatory system</keyword>
<sequence>MFLYFRRFFLSGRLESLLKIMLLRLCLFYVFRVKTIRFPKRKRRFLTRKTYGSASGDIKRVEPLNEKLWVGFVIFVYVRLYKSLRFSYICRNRYKIMKHLVCGWIGVICLLFLSVACSRKEMDYTIAVSQCSEDDWRAQMNKEILREGLFYPGVNIEVYQAHDDNTHQIKDIESLIERKVDLLIVAPNEAEAITPVIEKAYDAGIPVILIDRKINSKKYTAYVGADNYEIGRRAGEYIADRLKGKGRVIEITGLRGSTPAVERHRGMMEALKATPGVQVVASAEAGWFRQKAGEVMDTLLDAHPQVDLVFAQNDRMAIGAYEKARQKNRAGQIAFVGVDAVAAGVESVAEGKLDATFIYPTGGDKVIQVAMAILQGEPYQRENILSTALVNRANARVMQMQMKHILTLDQKIELLNHQLDDYFLRYSAQKMFLYACVVILVLVGFLFFFLVRAFWVKNRMNTELSSQKQQLEQQRDQLQEQRDQLIVLSRQLEEATHAKLAFFTSVSHDFRTPLTLIADPINQLLEEKHLGEREKNMLEIVRKNVAVLLRLITQILDFQKYEHGKLALRLSEFNALECIKDWTEAFHTLAFRKHIQFAVKAEGDAAQYVMVADAEKIERITYNLLSNAFKFTPEKGEIKVALSRIEKDNQPYLCMEVSDTGIGMSEEHVHHVFERFYQIDVQHTGSGLGLALVEAFVQLHKGTVQVESEKGKGTCFRVVLPMKQEGEVKEVIEKNESLKNLQEGAVLDAGQETLHQWVENVEVDGTADKEVVLVIDDNQDVRDYVKMLLQDKYTVIEAVNGQEGIRQAMKYVPDVVVCDVMMPVMDGIECCKRLKSELQTSHIPVLMLTAYAMDEQRIQGYDSGADSYLTKPFNAKLLLARIRNLIDNRKRLKSFTEDATAVGGKQQLGEVDKGFVEKLKSLIEEKMGNSDLSVEDLGAELGLGRVQLYRKTKSLTGYAPNELLRIARLKKAASLLASSEKTVAEITYEVGFSSPSYFTRCYKDYFGESPSEFLKRRDGKN</sequence>
<keyword evidence="14" id="KW-0472">Membrane</keyword>
<reference evidence="18 19" key="2">
    <citation type="submission" date="2008-08" db="EMBL/GenBank/DDBJ databases">
        <authorList>
            <person name="Fulton L."/>
            <person name="Clifton S."/>
            <person name="Fulton B."/>
            <person name="Xu J."/>
            <person name="Minx P."/>
            <person name="Pepin K.H."/>
            <person name="Johnson M."/>
            <person name="Thiruvilangam P."/>
            <person name="Bhonagiri V."/>
            <person name="Nash W.E."/>
            <person name="Mardis E.R."/>
            <person name="Wilson R.K."/>
        </authorList>
    </citation>
    <scope>NUCLEOTIDE SEQUENCE [LARGE SCALE GENOMIC DNA]</scope>
    <source>
        <strain evidence="19">DSM 17135 / JCM 12973 / M2</strain>
    </source>
</reference>
<dbReference type="InterPro" id="IPR018062">
    <property type="entry name" value="HTH_AraC-typ_CS"/>
</dbReference>
<feature type="domain" description="Histidine kinase" evidence="16">
    <location>
        <begin position="505"/>
        <end position="724"/>
    </location>
</feature>
<dbReference type="Gene3D" id="1.10.10.60">
    <property type="entry name" value="Homeodomain-like"/>
    <property type="match status" value="1"/>
</dbReference>
<dbReference type="InterPro" id="IPR009057">
    <property type="entry name" value="Homeodomain-like_sf"/>
</dbReference>
<comment type="catalytic activity">
    <reaction evidence="1">
        <text>ATP + protein L-histidine = ADP + protein N-phospho-L-histidine.</text>
        <dbReference type="EC" id="2.7.13.3"/>
    </reaction>
</comment>
<dbReference type="InterPro" id="IPR025997">
    <property type="entry name" value="SBP_2_dom"/>
</dbReference>
<dbReference type="PROSITE" id="PS50110">
    <property type="entry name" value="RESPONSE_REGULATORY"/>
    <property type="match status" value="1"/>
</dbReference>
<keyword evidence="5" id="KW-0547">Nucleotide-binding</keyword>
<dbReference type="PANTHER" id="PTHR43547">
    <property type="entry name" value="TWO-COMPONENT HISTIDINE KINASE"/>
    <property type="match status" value="1"/>
</dbReference>
<dbReference type="InterPro" id="IPR004358">
    <property type="entry name" value="Sig_transdc_His_kin-like_C"/>
</dbReference>
<dbReference type="SUPFAM" id="SSF46689">
    <property type="entry name" value="Homeodomain-like"/>
    <property type="match status" value="1"/>
</dbReference>
<evidence type="ECO:0000256" key="13">
    <source>
        <dbReference type="SAM" id="Coils"/>
    </source>
</evidence>
<feature type="transmembrane region" description="Helical" evidence="14">
    <location>
        <begin position="432"/>
        <end position="455"/>
    </location>
</feature>
<protein>
    <recommendedName>
        <fullName evidence="2">histidine kinase</fullName>
        <ecNumber evidence="2">2.7.13.3</ecNumber>
    </recommendedName>
</protein>
<dbReference type="InterPro" id="IPR018060">
    <property type="entry name" value="HTH_AraC"/>
</dbReference>
<reference evidence="18 19" key="1">
    <citation type="submission" date="2008-08" db="EMBL/GenBank/DDBJ databases">
        <title>Draft genome sequence of Bacteroides plebeius (DSM 17135).</title>
        <authorList>
            <person name="Sudarsanam P."/>
            <person name="Ley R."/>
            <person name="Guruge J."/>
            <person name="Turnbaugh P.J."/>
            <person name="Mahowald M."/>
            <person name="Liep D."/>
            <person name="Gordon J."/>
        </authorList>
    </citation>
    <scope>NUCLEOTIDE SEQUENCE [LARGE SCALE GENOMIC DNA]</scope>
    <source>
        <strain evidence="19">DSM 17135 / JCM 12973 / M2</strain>
    </source>
</reference>
<evidence type="ECO:0000256" key="11">
    <source>
        <dbReference type="ARBA" id="ARBA00023163"/>
    </source>
</evidence>
<dbReference type="PRINTS" id="PR00344">
    <property type="entry name" value="BCTRLSENSOR"/>
</dbReference>
<evidence type="ECO:0000313" key="19">
    <source>
        <dbReference type="Proteomes" id="UP000003452"/>
    </source>
</evidence>
<dbReference type="InterPro" id="IPR028082">
    <property type="entry name" value="Peripla_BP_I"/>
</dbReference>
<evidence type="ECO:0000313" key="18">
    <source>
        <dbReference type="EMBL" id="EDY93618.1"/>
    </source>
</evidence>
<dbReference type="InterPro" id="IPR011006">
    <property type="entry name" value="CheY-like_superfamily"/>
</dbReference>
<organism evidence="18 19">
    <name type="scientific">Phocaeicola plebeius (strain DSM 17135 / JCM 12973 / CCUG 54634 / M2)</name>
    <name type="common">Bacteroides plebeius</name>
    <dbReference type="NCBI Taxonomy" id="484018"/>
    <lineage>
        <taxon>Bacteria</taxon>
        <taxon>Pseudomonadati</taxon>
        <taxon>Bacteroidota</taxon>
        <taxon>Bacteroidia</taxon>
        <taxon>Bacteroidales</taxon>
        <taxon>Bacteroidaceae</taxon>
        <taxon>Phocaeicola</taxon>
    </lineage>
</organism>
<keyword evidence="7" id="KW-0067">ATP-binding</keyword>
<dbReference type="GO" id="GO:0005524">
    <property type="term" value="F:ATP binding"/>
    <property type="evidence" value="ECO:0007669"/>
    <property type="project" value="UniProtKB-KW"/>
</dbReference>
<evidence type="ECO:0000256" key="2">
    <source>
        <dbReference type="ARBA" id="ARBA00012438"/>
    </source>
</evidence>
<dbReference type="SUPFAM" id="SSF53822">
    <property type="entry name" value="Periplasmic binding protein-like I"/>
    <property type="match status" value="1"/>
</dbReference>
<keyword evidence="14" id="KW-1133">Transmembrane helix</keyword>
<keyword evidence="4" id="KW-0808">Transferase</keyword>
<dbReference type="InterPro" id="IPR036097">
    <property type="entry name" value="HisK_dim/P_sf"/>
</dbReference>
<dbReference type="FunFam" id="3.40.50.2300:FF:000138">
    <property type="entry name" value="Two-component system sensor histidine kinase/response regulator"/>
    <property type="match status" value="1"/>
</dbReference>
<dbReference type="EC" id="2.7.13.3" evidence="2"/>
<keyword evidence="10" id="KW-0238">DNA-binding</keyword>
<dbReference type="eggNOG" id="COG1879">
    <property type="taxonomic scope" value="Bacteria"/>
</dbReference>
<feature type="domain" description="HTH araC/xylS-type" evidence="15">
    <location>
        <begin position="917"/>
        <end position="1016"/>
    </location>
</feature>
<evidence type="ECO:0000256" key="7">
    <source>
        <dbReference type="ARBA" id="ARBA00022840"/>
    </source>
</evidence>
<dbReference type="AlphaFoldDB" id="B5D4B9"/>
<dbReference type="SMART" id="SM00387">
    <property type="entry name" value="HATPase_c"/>
    <property type="match status" value="1"/>
</dbReference>
<dbReference type="InterPro" id="IPR003594">
    <property type="entry name" value="HATPase_dom"/>
</dbReference>
<dbReference type="Gene3D" id="6.10.250.850">
    <property type="match status" value="1"/>
</dbReference>
<dbReference type="PROSITE" id="PS00041">
    <property type="entry name" value="HTH_ARAC_FAMILY_1"/>
    <property type="match status" value="1"/>
</dbReference>
<proteinExistence type="predicted"/>
<dbReference type="FunFam" id="1.10.287.130:FF:000045">
    <property type="entry name" value="Two-component system sensor histidine kinase/response regulator"/>
    <property type="match status" value="1"/>
</dbReference>
<name>B5D4B9_PHOPM</name>
<dbReference type="Pfam" id="PF00072">
    <property type="entry name" value="Response_reg"/>
    <property type="match status" value="1"/>
</dbReference>
<keyword evidence="9" id="KW-0805">Transcription regulation</keyword>
<evidence type="ECO:0000256" key="14">
    <source>
        <dbReference type="SAM" id="Phobius"/>
    </source>
</evidence>
<dbReference type="CDD" id="cd06308">
    <property type="entry name" value="PBP1_sensor_kinase-like"/>
    <property type="match status" value="1"/>
</dbReference>
<evidence type="ECO:0000256" key="5">
    <source>
        <dbReference type="ARBA" id="ARBA00022741"/>
    </source>
</evidence>
<dbReference type="SUPFAM" id="SSF52172">
    <property type="entry name" value="CheY-like"/>
    <property type="match status" value="1"/>
</dbReference>
<dbReference type="InterPro" id="IPR001789">
    <property type="entry name" value="Sig_transdc_resp-reg_receiver"/>
</dbReference>
<dbReference type="Gene3D" id="1.10.287.130">
    <property type="match status" value="1"/>
</dbReference>
<keyword evidence="13" id="KW-0175">Coiled coil</keyword>
<dbReference type="InterPro" id="IPR005467">
    <property type="entry name" value="His_kinase_dom"/>
</dbReference>
<evidence type="ECO:0000259" key="16">
    <source>
        <dbReference type="PROSITE" id="PS50109"/>
    </source>
</evidence>
<keyword evidence="14" id="KW-0812">Transmembrane</keyword>
<dbReference type="Gene3D" id="3.40.50.2300">
    <property type="match status" value="3"/>
</dbReference>
<dbReference type="Pfam" id="PF13407">
    <property type="entry name" value="Peripla_BP_4"/>
    <property type="match status" value="1"/>
</dbReference>
<dbReference type="CDD" id="cd17574">
    <property type="entry name" value="REC_OmpR"/>
    <property type="match status" value="1"/>
</dbReference>
<keyword evidence="11" id="KW-0804">Transcription</keyword>
<dbReference type="CDD" id="cd00082">
    <property type="entry name" value="HisKA"/>
    <property type="match status" value="1"/>
</dbReference>
<evidence type="ECO:0000256" key="8">
    <source>
        <dbReference type="ARBA" id="ARBA00023012"/>
    </source>
</evidence>
<evidence type="ECO:0000256" key="3">
    <source>
        <dbReference type="ARBA" id="ARBA00022553"/>
    </source>
</evidence>
<comment type="caution">
    <text evidence="18">The sequence shown here is derived from an EMBL/GenBank/DDBJ whole genome shotgun (WGS) entry which is preliminary data.</text>
</comment>
<evidence type="ECO:0000256" key="1">
    <source>
        <dbReference type="ARBA" id="ARBA00000085"/>
    </source>
</evidence>
<dbReference type="Pfam" id="PF00512">
    <property type="entry name" value="HisKA"/>
    <property type="match status" value="1"/>
</dbReference>
<dbReference type="Proteomes" id="UP000003452">
    <property type="component" value="Unassembled WGS sequence"/>
</dbReference>
<feature type="coiled-coil region" evidence="13">
    <location>
        <begin position="457"/>
        <end position="498"/>
    </location>
</feature>
<evidence type="ECO:0000259" key="15">
    <source>
        <dbReference type="PROSITE" id="PS01124"/>
    </source>
</evidence>
<dbReference type="CDD" id="cd16922">
    <property type="entry name" value="HATPase_EvgS-ArcB-TorS-like"/>
    <property type="match status" value="1"/>
</dbReference>
<feature type="modified residue" description="4-aspartylphosphate" evidence="12">
    <location>
        <position position="819"/>
    </location>
</feature>
<dbReference type="PROSITE" id="PS50109">
    <property type="entry name" value="HIS_KIN"/>
    <property type="match status" value="1"/>
</dbReference>
<evidence type="ECO:0000256" key="10">
    <source>
        <dbReference type="ARBA" id="ARBA00023125"/>
    </source>
</evidence>
<feature type="domain" description="Response regulatory" evidence="17">
    <location>
        <begin position="771"/>
        <end position="886"/>
    </location>
</feature>
<dbReference type="Pfam" id="PF02518">
    <property type="entry name" value="HATPase_c"/>
    <property type="match status" value="1"/>
</dbReference>
<dbReference type="eggNOG" id="COG2205">
    <property type="taxonomic scope" value="Bacteria"/>
</dbReference>
<dbReference type="SUPFAM" id="SSF47384">
    <property type="entry name" value="Homodimeric domain of signal transducing histidine kinase"/>
    <property type="match status" value="1"/>
</dbReference>
<dbReference type="PROSITE" id="PS01124">
    <property type="entry name" value="HTH_ARAC_FAMILY_2"/>
    <property type="match status" value="1"/>
</dbReference>
<dbReference type="HOGENOM" id="CLU_000445_28_7_10"/>
<evidence type="ECO:0000259" key="17">
    <source>
        <dbReference type="PROSITE" id="PS50110"/>
    </source>
</evidence>
<dbReference type="PANTHER" id="PTHR43547:SF2">
    <property type="entry name" value="HYBRID SIGNAL TRANSDUCTION HISTIDINE KINASE C"/>
    <property type="match status" value="1"/>
</dbReference>
<dbReference type="GO" id="GO:0000155">
    <property type="term" value="F:phosphorelay sensor kinase activity"/>
    <property type="evidence" value="ECO:0007669"/>
    <property type="project" value="InterPro"/>
</dbReference>
<accession>B5D4B9</accession>
<dbReference type="FunFam" id="3.30.565.10:FF:000037">
    <property type="entry name" value="Hybrid sensor histidine kinase/response regulator"/>
    <property type="match status" value="1"/>
</dbReference>
<evidence type="ECO:0000256" key="4">
    <source>
        <dbReference type="ARBA" id="ARBA00022679"/>
    </source>
</evidence>
<keyword evidence="3 12" id="KW-0597">Phosphoprotein</keyword>
<evidence type="ECO:0000256" key="12">
    <source>
        <dbReference type="PROSITE-ProRule" id="PRU00169"/>
    </source>
</evidence>
<dbReference type="eggNOG" id="COG0745">
    <property type="taxonomic scope" value="Bacteria"/>
</dbReference>
<gene>
    <name evidence="18" type="ORF">BACPLE_03874</name>
</gene>